<dbReference type="NCBIfam" id="NF037970">
    <property type="entry name" value="vanZ_1"/>
    <property type="match status" value="1"/>
</dbReference>
<name>A0ABW1ZHW3_9DEIO</name>
<evidence type="ECO:0000313" key="2">
    <source>
        <dbReference type="EMBL" id="MFC6660008.1"/>
    </source>
</evidence>
<gene>
    <name evidence="2" type="ORF">ACFP90_06340</name>
</gene>
<organism evidence="2 3">
    <name type="scientific">Deinococcus multiflagellatus</name>
    <dbReference type="NCBI Taxonomy" id="1656887"/>
    <lineage>
        <taxon>Bacteria</taxon>
        <taxon>Thermotogati</taxon>
        <taxon>Deinococcota</taxon>
        <taxon>Deinococci</taxon>
        <taxon>Deinococcales</taxon>
        <taxon>Deinococcaceae</taxon>
        <taxon>Deinococcus</taxon>
    </lineage>
</organism>
<proteinExistence type="predicted"/>
<dbReference type="RefSeq" id="WP_224610199.1">
    <property type="nucleotide sequence ID" value="NZ_JAIQXV010000013.1"/>
</dbReference>
<keyword evidence="3" id="KW-1185">Reference proteome</keyword>
<keyword evidence="1" id="KW-1133">Transmembrane helix</keyword>
<feature type="transmembrane region" description="Helical" evidence="1">
    <location>
        <begin position="7"/>
        <end position="24"/>
    </location>
</feature>
<keyword evidence="1" id="KW-0812">Transmembrane</keyword>
<dbReference type="Proteomes" id="UP001596317">
    <property type="component" value="Unassembled WGS sequence"/>
</dbReference>
<evidence type="ECO:0000256" key="1">
    <source>
        <dbReference type="SAM" id="Phobius"/>
    </source>
</evidence>
<sequence length="99" mass="10958">MSARPRPGWWVPALVVMVLIWFFSSQPQTPGPRLVHPWDWAVHFLSYAALGLCVARATGRPAAALVLCAWFGALDEIRQAFVRPREAGSTDWLCPISVG</sequence>
<comment type="caution">
    <text evidence="2">The sequence shown here is derived from an EMBL/GenBank/DDBJ whole genome shotgun (WGS) entry which is preliminary data.</text>
</comment>
<accession>A0ABW1ZHW3</accession>
<keyword evidence="1" id="KW-0472">Membrane</keyword>
<feature type="transmembrane region" description="Helical" evidence="1">
    <location>
        <begin position="44"/>
        <end position="73"/>
    </location>
</feature>
<dbReference type="EMBL" id="JBHSWB010000001">
    <property type="protein sequence ID" value="MFC6660008.1"/>
    <property type="molecule type" value="Genomic_DNA"/>
</dbReference>
<protein>
    <submittedName>
        <fullName evidence="2">VanZ family protein</fullName>
    </submittedName>
</protein>
<reference evidence="3" key="1">
    <citation type="journal article" date="2019" name="Int. J. Syst. Evol. Microbiol.">
        <title>The Global Catalogue of Microorganisms (GCM) 10K type strain sequencing project: providing services to taxonomists for standard genome sequencing and annotation.</title>
        <authorList>
            <consortium name="The Broad Institute Genomics Platform"/>
            <consortium name="The Broad Institute Genome Sequencing Center for Infectious Disease"/>
            <person name="Wu L."/>
            <person name="Ma J."/>
        </authorList>
    </citation>
    <scope>NUCLEOTIDE SEQUENCE [LARGE SCALE GENOMIC DNA]</scope>
    <source>
        <strain evidence="3">CCUG 63830</strain>
    </source>
</reference>
<evidence type="ECO:0000313" key="3">
    <source>
        <dbReference type="Proteomes" id="UP001596317"/>
    </source>
</evidence>